<dbReference type="GO" id="GO:0043138">
    <property type="term" value="F:3'-5' DNA helicase activity"/>
    <property type="evidence" value="ECO:0007669"/>
    <property type="project" value="UniProtKB-EC"/>
</dbReference>
<evidence type="ECO:0000256" key="7">
    <source>
        <dbReference type="ARBA" id="ARBA00034808"/>
    </source>
</evidence>
<evidence type="ECO:0000256" key="4">
    <source>
        <dbReference type="ARBA" id="ARBA00022840"/>
    </source>
</evidence>
<dbReference type="AlphaFoldDB" id="A0A563VVS1"/>
<dbReference type="GO" id="GO:0016887">
    <property type="term" value="F:ATP hydrolysis activity"/>
    <property type="evidence" value="ECO:0007669"/>
    <property type="project" value="RHEA"/>
</dbReference>
<evidence type="ECO:0000256" key="8">
    <source>
        <dbReference type="ARBA" id="ARBA00048988"/>
    </source>
</evidence>
<accession>A0A563VVS1</accession>
<keyword evidence="5" id="KW-0413">Isomerase</keyword>
<dbReference type="InterPro" id="IPR011528">
    <property type="entry name" value="NERD"/>
</dbReference>
<evidence type="ECO:0000259" key="10">
    <source>
        <dbReference type="Pfam" id="PF08378"/>
    </source>
</evidence>
<dbReference type="Proteomes" id="UP000320055">
    <property type="component" value="Unassembled WGS sequence"/>
</dbReference>
<dbReference type="GO" id="GO:0005524">
    <property type="term" value="F:ATP binding"/>
    <property type="evidence" value="ECO:0007669"/>
    <property type="project" value="UniProtKB-KW"/>
</dbReference>
<keyword evidence="1" id="KW-0547">Nucleotide-binding</keyword>
<evidence type="ECO:0000259" key="9">
    <source>
        <dbReference type="Pfam" id="PF00580"/>
    </source>
</evidence>
<feature type="domain" description="UvrD-like helicase C-terminal" evidence="11">
    <location>
        <begin position="421"/>
        <end position="539"/>
    </location>
</feature>
<evidence type="ECO:0000256" key="1">
    <source>
        <dbReference type="ARBA" id="ARBA00022741"/>
    </source>
</evidence>
<evidence type="ECO:0000256" key="2">
    <source>
        <dbReference type="ARBA" id="ARBA00022801"/>
    </source>
</evidence>
<dbReference type="GO" id="GO:0000725">
    <property type="term" value="P:recombinational repair"/>
    <property type="evidence" value="ECO:0007669"/>
    <property type="project" value="TreeGrafter"/>
</dbReference>
<protein>
    <recommendedName>
        <fullName evidence="7">DNA 3'-5' helicase</fullName>
        <ecNumber evidence="7">5.6.2.4</ecNumber>
    </recommendedName>
</protein>
<evidence type="ECO:0000256" key="5">
    <source>
        <dbReference type="ARBA" id="ARBA00023235"/>
    </source>
</evidence>
<dbReference type="Gene3D" id="3.40.50.300">
    <property type="entry name" value="P-loop containing nucleotide triphosphate hydrolases"/>
    <property type="match status" value="2"/>
</dbReference>
<comment type="catalytic activity">
    <reaction evidence="6">
        <text>Couples ATP hydrolysis with the unwinding of duplex DNA by translocating in the 3'-5' direction.</text>
        <dbReference type="EC" id="5.6.2.4"/>
    </reaction>
</comment>
<dbReference type="SUPFAM" id="SSF52540">
    <property type="entry name" value="P-loop containing nucleoside triphosphate hydrolases"/>
    <property type="match status" value="1"/>
</dbReference>
<dbReference type="InterPro" id="IPR027417">
    <property type="entry name" value="P-loop_NTPase"/>
</dbReference>
<evidence type="ECO:0000256" key="6">
    <source>
        <dbReference type="ARBA" id="ARBA00034617"/>
    </source>
</evidence>
<dbReference type="OrthoDB" id="9787585at2"/>
<evidence type="ECO:0000313" key="13">
    <source>
        <dbReference type="Proteomes" id="UP000320055"/>
    </source>
</evidence>
<keyword evidence="13" id="KW-1185">Reference proteome</keyword>
<dbReference type="InterPro" id="IPR014017">
    <property type="entry name" value="DNA_helicase_UvrD-like_C"/>
</dbReference>
<keyword evidence="2 12" id="KW-0378">Hydrolase</keyword>
<dbReference type="Pfam" id="PF08378">
    <property type="entry name" value="NERD"/>
    <property type="match status" value="1"/>
</dbReference>
<dbReference type="EMBL" id="CAACVJ010000277">
    <property type="protein sequence ID" value="VEP15559.1"/>
    <property type="molecule type" value="Genomic_DNA"/>
</dbReference>
<dbReference type="GO" id="GO:0003677">
    <property type="term" value="F:DNA binding"/>
    <property type="evidence" value="ECO:0007669"/>
    <property type="project" value="InterPro"/>
</dbReference>
<dbReference type="PANTHER" id="PTHR11070">
    <property type="entry name" value="UVRD / RECB / PCRA DNA HELICASE FAMILY MEMBER"/>
    <property type="match status" value="1"/>
</dbReference>
<evidence type="ECO:0000256" key="3">
    <source>
        <dbReference type="ARBA" id="ARBA00022806"/>
    </source>
</evidence>
<dbReference type="Pfam" id="PF00580">
    <property type="entry name" value="UvrD-helicase"/>
    <property type="match status" value="1"/>
</dbReference>
<dbReference type="Pfam" id="PF13361">
    <property type="entry name" value="UvrD_C"/>
    <property type="match status" value="2"/>
</dbReference>
<gene>
    <name evidence="12" type="ORF">H1P_3480003</name>
</gene>
<feature type="domain" description="UvrD-like helicase ATP-binding" evidence="9">
    <location>
        <begin position="241"/>
        <end position="387"/>
    </location>
</feature>
<dbReference type="PANTHER" id="PTHR11070:SF2">
    <property type="entry name" value="ATP-DEPENDENT DNA HELICASE SRS2"/>
    <property type="match status" value="1"/>
</dbReference>
<dbReference type="EC" id="5.6.2.4" evidence="7"/>
<evidence type="ECO:0000313" key="12">
    <source>
        <dbReference type="EMBL" id="VEP15559.1"/>
    </source>
</evidence>
<feature type="domain" description="UvrD-like helicase C-terminal" evidence="11">
    <location>
        <begin position="549"/>
        <end position="610"/>
    </location>
</feature>
<proteinExistence type="predicted"/>
<dbReference type="InterPro" id="IPR000212">
    <property type="entry name" value="DNA_helicase_UvrD/REP"/>
</dbReference>
<organism evidence="12 13">
    <name type="scientific">Hyella patelloides LEGE 07179</name>
    <dbReference type="NCBI Taxonomy" id="945734"/>
    <lineage>
        <taxon>Bacteria</taxon>
        <taxon>Bacillati</taxon>
        <taxon>Cyanobacteriota</taxon>
        <taxon>Cyanophyceae</taxon>
        <taxon>Pleurocapsales</taxon>
        <taxon>Hyellaceae</taxon>
        <taxon>Hyella</taxon>
    </lineage>
</organism>
<evidence type="ECO:0000259" key="11">
    <source>
        <dbReference type="Pfam" id="PF13361"/>
    </source>
</evidence>
<dbReference type="InterPro" id="IPR014016">
    <property type="entry name" value="UvrD-like_ATP-bd"/>
</dbReference>
<reference evidence="12 13" key="1">
    <citation type="submission" date="2019-01" db="EMBL/GenBank/DDBJ databases">
        <authorList>
            <person name="Brito A."/>
        </authorList>
    </citation>
    <scope>NUCLEOTIDE SEQUENCE [LARGE SCALE GENOMIC DNA]</scope>
    <source>
        <strain evidence="12">1</strain>
    </source>
</reference>
<sequence length="633" mass="72412">MAIMIPETIPGEASQGEKRLFAILRERLSNTFVVWHNPKIMGLEADFIILSPTLGLLVIEVKGYFYKNIKIANRDFFTIERVKNGVVKIEREKAPLEQCRGYFINLLETLKNFPVLCHQKGNYEGKPIFPIGHGVVMSNITRNQAEEDNLIQVLEPPQVAFKDELLSWQEIEERTLVNRFKEMFTTYFPFKTLTQDQISTIKGILYPEFVAKTELATPSSVPDEIELPPNSKILKTLDIQQERLARSIGEGHRLFSGVAGSGKTIILLARAKFLISRNPDSRVLILCYNITLAAYLRSLLHDDSLNLQYKKIEVYHFHNWARRILGRLPNPKQIEANYDEYLGEKLKAQISSLKNEQKWDSILVDEAHTFLPEWLKCCVEALKDPENGSLTIVSDGSQTLYERTKFTWKSIGIKARGRSKKLSQNYRNTQEILSAAWSVIDSISTNSSATNTEGIESAFPVIKPSSALRNGVKPVFQLLSSRKKEITILTEQIEKLIDRGYQTKDIAIVYSYVGKYYQQDFNLLIDSLSQNNINYYWVAKSSESKINYNNKIPGIRIITALSSLGLEFKTVMIPWIQQFDNSYTSNPESIIRLKRQLYVAMTRAQEELYLFGSGNVSILNTLNKDDFFDVVKL</sequence>
<name>A0A563VVS1_9CYAN</name>
<keyword evidence="4" id="KW-0067">ATP-binding</keyword>
<comment type="catalytic activity">
    <reaction evidence="8">
        <text>ATP + H2O = ADP + phosphate + H(+)</text>
        <dbReference type="Rhea" id="RHEA:13065"/>
        <dbReference type="ChEBI" id="CHEBI:15377"/>
        <dbReference type="ChEBI" id="CHEBI:15378"/>
        <dbReference type="ChEBI" id="CHEBI:30616"/>
        <dbReference type="ChEBI" id="CHEBI:43474"/>
        <dbReference type="ChEBI" id="CHEBI:456216"/>
        <dbReference type="EC" id="5.6.2.4"/>
    </reaction>
</comment>
<feature type="domain" description="NERD" evidence="10">
    <location>
        <begin position="14"/>
        <end position="110"/>
    </location>
</feature>
<keyword evidence="3 12" id="KW-0347">Helicase</keyword>
<dbReference type="RefSeq" id="WP_144874344.1">
    <property type="nucleotide sequence ID" value="NZ_LR214084.1"/>
</dbReference>